<name>H2YM43_CIOSA</name>
<dbReference type="eggNOG" id="ENOG502RZC7">
    <property type="taxonomic scope" value="Eukaryota"/>
</dbReference>
<dbReference type="InterPro" id="IPR042127">
    <property type="entry name" value="TMEM45"/>
</dbReference>
<feature type="transmembrane region" description="Helical" evidence="6">
    <location>
        <begin position="164"/>
        <end position="185"/>
    </location>
</feature>
<dbReference type="PANTHER" id="PTHR16007">
    <property type="entry name" value="EPIDIDYMAL MEMBRANE PROTEIN E9-RELATED"/>
    <property type="match status" value="1"/>
</dbReference>
<evidence type="ECO:0000256" key="4">
    <source>
        <dbReference type="ARBA" id="ARBA00022989"/>
    </source>
</evidence>
<evidence type="ECO:0000256" key="1">
    <source>
        <dbReference type="ARBA" id="ARBA00004141"/>
    </source>
</evidence>
<keyword evidence="3 6" id="KW-0812">Transmembrane</keyword>
<keyword evidence="8" id="KW-1185">Reference proteome</keyword>
<sequence>MGTWEGHISPGVAFYSFGIVFCFQYSRQYLLRGRNAKETRERVRKRPSTFLGKLWQQIRLIPLDGFMKILYGFGAAMAELFYPPGTNKLYMVYPNGTWAHLNEWQHFTMYMSFAASGVVDIISQRCARKRLVVLEKAAVAMAFYITALLLFFHRHGKHELELDAHTLLLYANLSMCLVLTAEIWLPWDQRLIWAHTLLVMQMGSWLFNLAFILFPLNGKKWDPDDGNNQMVLPIFFCWHIFLNCAVLGVIFLFQWLWIKIRRGKPYRTIEEAELNCCGFDDSDENLLPTTSSGDNNSSSRL</sequence>
<dbReference type="Proteomes" id="UP000007875">
    <property type="component" value="Unassembled WGS sequence"/>
</dbReference>
<evidence type="ECO:0000313" key="8">
    <source>
        <dbReference type="Proteomes" id="UP000007875"/>
    </source>
</evidence>
<dbReference type="AlphaFoldDB" id="H2YM43"/>
<dbReference type="HOGENOM" id="CLU_059568_1_0_1"/>
<proteinExistence type="inferred from homology"/>
<dbReference type="PANTHER" id="PTHR16007:SF15">
    <property type="entry name" value="TRANSMEMBRANE PROTEIN 45B"/>
    <property type="match status" value="1"/>
</dbReference>
<evidence type="ECO:0000313" key="7">
    <source>
        <dbReference type="Ensembl" id="ENSCSAVP00000006395.1"/>
    </source>
</evidence>
<dbReference type="OMA" id="NEWQHFT"/>
<dbReference type="InParanoid" id="H2YM43"/>
<feature type="transmembrane region" description="Helical" evidence="6">
    <location>
        <begin position="134"/>
        <end position="152"/>
    </location>
</feature>
<dbReference type="GeneTree" id="ENSGT00940000169274"/>
<evidence type="ECO:0000256" key="5">
    <source>
        <dbReference type="ARBA" id="ARBA00023136"/>
    </source>
</evidence>
<keyword evidence="5 6" id="KW-0472">Membrane</keyword>
<dbReference type="GO" id="GO:0016020">
    <property type="term" value="C:membrane"/>
    <property type="evidence" value="ECO:0007669"/>
    <property type="project" value="UniProtKB-SubCell"/>
</dbReference>
<evidence type="ECO:0000256" key="3">
    <source>
        <dbReference type="ARBA" id="ARBA00022692"/>
    </source>
</evidence>
<dbReference type="Ensembl" id="ENSCSAVT00000006475.1">
    <property type="protein sequence ID" value="ENSCSAVP00000006395.1"/>
    <property type="gene ID" value="ENSCSAVG00000003828.1"/>
</dbReference>
<comment type="subcellular location">
    <subcellularLocation>
        <location evidence="1">Membrane</location>
        <topology evidence="1">Multi-pass membrane protein</topology>
    </subcellularLocation>
</comment>
<accession>H2YM43</accession>
<dbReference type="InterPro" id="IPR006904">
    <property type="entry name" value="DUF716"/>
</dbReference>
<reference evidence="8" key="1">
    <citation type="submission" date="2003-08" db="EMBL/GenBank/DDBJ databases">
        <authorList>
            <person name="Birren B."/>
            <person name="Nusbaum C."/>
            <person name="Abebe A."/>
            <person name="Abouelleil A."/>
            <person name="Adekoya E."/>
            <person name="Ait-zahra M."/>
            <person name="Allen N."/>
            <person name="Allen T."/>
            <person name="An P."/>
            <person name="Anderson M."/>
            <person name="Anderson S."/>
            <person name="Arachchi H."/>
            <person name="Armbruster J."/>
            <person name="Bachantsang P."/>
            <person name="Baldwin J."/>
            <person name="Barry A."/>
            <person name="Bayul T."/>
            <person name="Blitshsteyn B."/>
            <person name="Bloom T."/>
            <person name="Blye J."/>
            <person name="Boguslavskiy L."/>
            <person name="Borowsky M."/>
            <person name="Boukhgalter B."/>
            <person name="Brunache A."/>
            <person name="Butler J."/>
            <person name="Calixte N."/>
            <person name="Calvo S."/>
            <person name="Camarata J."/>
            <person name="Campo K."/>
            <person name="Chang J."/>
            <person name="Cheshatsang Y."/>
            <person name="Citroen M."/>
            <person name="Collymore A."/>
            <person name="Considine T."/>
            <person name="Cook A."/>
            <person name="Cooke P."/>
            <person name="Corum B."/>
            <person name="Cuomo C."/>
            <person name="David R."/>
            <person name="Dawoe T."/>
            <person name="Degray S."/>
            <person name="Dodge S."/>
            <person name="Dooley K."/>
            <person name="Dorje P."/>
            <person name="Dorjee K."/>
            <person name="Dorris L."/>
            <person name="Duffey N."/>
            <person name="Dupes A."/>
            <person name="Elkins T."/>
            <person name="Engels R."/>
            <person name="Erickson J."/>
            <person name="Farina A."/>
            <person name="Faro S."/>
            <person name="Ferreira P."/>
            <person name="Fischer H."/>
            <person name="Fitzgerald M."/>
            <person name="Foley K."/>
            <person name="Gage D."/>
            <person name="Galagan J."/>
            <person name="Gearin G."/>
            <person name="Gnerre S."/>
            <person name="Gnirke A."/>
            <person name="Goyette A."/>
            <person name="Graham J."/>
            <person name="Grandbois E."/>
            <person name="Gyaltsen K."/>
            <person name="Hafez N."/>
            <person name="Hagopian D."/>
            <person name="Hagos B."/>
            <person name="Hall J."/>
            <person name="Hatcher B."/>
            <person name="Heller A."/>
            <person name="Higgins H."/>
            <person name="Honan T."/>
            <person name="Horn A."/>
            <person name="Houde N."/>
            <person name="Hughes L."/>
            <person name="Hulme W."/>
            <person name="Husby E."/>
            <person name="Iliev I."/>
            <person name="Jaffe D."/>
            <person name="Jones C."/>
            <person name="Kamal M."/>
            <person name="Kamat A."/>
            <person name="Kamvysselis M."/>
            <person name="Karlsson E."/>
            <person name="Kells C."/>
            <person name="Kieu A."/>
            <person name="Kisner P."/>
            <person name="Kodira C."/>
            <person name="Kulbokas E."/>
            <person name="Labutti K."/>
            <person name="Lama D."/>
            <person name="Landers T."/>
            <person name="Leger J."/>
            <person name="Levine S."/>
            <person name="Lewis D."/>
            <person name="Lewis T."/>
            <person name="Lindblad-toh K."/>
            <person name="Liu X."/>
            <person name="Lokyitsang T."/>
            <person name="Lokyitsang Y."/>
            <person name="Lucien O."/>
            <person name="Lui A."/>
            <person name="Ma L.J."/>
            <person name="Mabbitt R."/>
            <person name="Macdonald J."/>
            <person name="Maclean C."/>
            <person name="Major J."/>
            <person name="Manning J."/>
            <person name="Marabella R."/>
            <person name="Maru K."/>
            <person name="Matthews C."/>
            <person name="Mauceli E."/>
            <person name="Mccarthy M."/>
            <person name="Mcdonough S."/>
            <person name="Mcghee T."/>
            <person name="Meldrim J."/>
            <person name="Meneus L."/>
            <person name="Mesirov J."/>
            <person name="Mihalev A."/>
            <person name="Mihova T."/>
            <person name="Mikkelsen T."/>
            <person name="Mlenga V."/>
            <person name="Moru K."/>
            <person name="Mozes J."/>
            <person name="Mulrain L."/>
            <person name="Munson G."/>
            <person name="Naylor J."/>
            <person name="Newes C."/>
            <person name="Nguyen C."/>
            <person name="Nguyen N."/>
            <person name="Nguyen T."/>
            <person name="Nicol R."/>
            <person name="Nielsen C."/>
            <person name="Nizzari M."/>
            <person name="Norbu C."/>
            <person name="Norbu N."/>
            <person name="O'donnell P."/>
            <person name="Okoawo O."/>
            <person name="O'leary S."/>
            <person name="Omotosho B."/>
            <person name="O'neill K."/>
            <person name="Osman S."/>
            <person name="Parker S."/>
            <person name="Perrin D."/>
            <person name="Phunkhang P."/>
            <person name="Piqani B."/>
            <person name="Purcell S."/>
            <person name="Rachupka T."/>
            <person name="Ramasamy U."/>
            <person name="Rameau R."/>
            <person name="Ray V."/>
            <person name="Raymond C."/>
            <person name="Retta R."/>
            <person name="Richardson S."/>
            <person name="Rise C."/>
            <person name="Rodriguez J."/>
            <person name="Rogers J."/>
            <person name="Rogov P."/>
            <person name="Rutman M."/>
            <person name="Schupbach R."/>
            <person name="Seaman C."/>
            <person name="Settipalli S."/>
            <person name="Sharpe T."/>
            <person name="Sheridan J."/>
            <person name="Sherpa N."/>
            <person name="Shi J."/>
            <person name="Smirnov S."/>
            <person name="Smith C."/>
            <person name="Sougnez C."/>
            <person name="Spencer B."/>
            <person name="Stalker J."/>
            <person name="Stange-thomann N."/>
            <person name="Stavropoulos S."/>
            <person name="Stetson K."/>
            <person name="Stone C."/>
            <person name="Stone S."/>
            <person name="Stubbs M."/>
            <person name="Talamas J."/>
            <person name="Tchuinga P."/>
            <person name="Tenzing P."/>
            <person name="Tesfaye S."/>
            <person name="Theodore J."/>
            <person name="Thoulutsang Y."/>
            <person name="Topham K."/>
            <person name="Towey S."/>
            <person name="Tsamla T."/>
            <person name="Tsomo N."/>
            <person name="Vallee D."/>
            <person name="Vassiliev H."/>
            <person name="Venkataraman V."/>
            <person name="Vinson J."/>
            <person name="Vo A."/>
            <person name="Wade C."/>
            <person name="Wang S."/>
            <person name="Wangchuk T."/>
            <person name="Wangdi T."/>
            <person name="Whittaker C."/>
            <person name="Wilkinson J."/>
            <person name="Wu Y."/>
            <person name="Wyman D."/>
            <person name="Yadav S."/>
            <person name="Yang S."/>
            <person name="Yang X."/>
            <person name="Yeager S."/>
            <person name="Yee E."/>
            <person name="Young G."/>
            <person name="Zainoun J."/>
            <person name="Zembeck L."/>
            <person name="Zimmer A."/>
            <person name="Zody M."/>
            <person name="Lander E."/>
        </authorList>
    </citation>
    <scope>NUCLEOTIDE SEQUENCE [LARGE SCALE GENOMIC DNA]</scope>
</reference>
<keyword evidence="4 6" id="KW-1133">Transmembrane helix</keyword>
<comment type="similarity">
    <text evidence="2">Belongs to the TMEM45 family.</text>
</comment>
<feature type="transmembrane region" description="Helical" evidence="6">
    <location>
        <begin position="230"/>
        <end position="257"/>
    </location>
</feature>
<dbReference type="Pfam" id="PF04819">
    <property type="entry name" value="DUF716"/>
    <property type="match status" value="1"/>
</dbReference>
<evidence type="ECO:0000256" key="6">
    <source>
        <dbReference type="SAM" id="Phobius"/>
    </source>
</evidence>
<feature type="transmembrane region" description="Helical" evidence="6">
    <location>
        <begin position="12"/>
        <end position="30"/>
    </location>
</feature>
<reference evidence="7" key="2">
    <citation type="submission" date="2025-08" db="UniProtKB">
        <authorList>
            <consortium name="Ensembl"/>
        </authorList>
    </citation>
    <scope>IDENTIFICATION</scope>
</reference>
<organism evidence="7 8">
    <name type="scientific">Ciona savignyi</name>
    <name type="common">Pacific transparent sea squirt</name>
    <dbReference type="NCBI Taxonomy" id="51511"/>
    <lineage>
        <taxon>Eukaryota</taxon>
        <taxon>Metazoa</taxon>
        <taxon>Chordata</taxon>
        <taxon>Tunicata</taxon>
        <taxon>Ascidiacea</taxon>
        <taxon>Phlebobranchia</taxon>
        <taxon>Cionidae</taxon>
        <taxon>Ciona</taxon>
    </lineage>
</organism>
<reference evidence="7" key="3">
    <citation type="submission" date="2025-09" db="UniProtKB">
        <authorList>
            <consortium name="Ensembl"/>
        </authorList>
    </citation>
    <scope>IDENTIFICATION</scope>
</reference>
<feature type="transmembrane region" description="Helical" evidence="6">
    <location>
        <begin position="197"/>
        <end position="218"/>
    </location>
</feature>
<evidence type="ECO:0000256" key="2">
    <source>
        <dbReference type="ARBA" id="ARBA00006948"/>
    </source>
</evidence>
<protein>
    <submittedName>
        <fullName evidence="7">Uncharacterized protein</fullName>
    </submittedName>
</protein>